<dbReference type="STRING" id="1121305.CLCOL_04950"/>
<dbReference type="SUPFAM" id="SSF55271">
    <property type="entry name" value="DNA repair protein MutS, domain I"/>
    <property type="match status" value="1"/>
</dbReference>
<dbReference type="SUPFAM" id="SSF53150">
    <property type="entry name" value="DNA repair protein MutS, domain II"/>
    <property type="match status" value="1"/>
</dbReference>
<keyword evidence="12" id="KW-1185">Reference proteome</keyword>
<name>A0A151AR24_9CLOT</name>
<dbReference type="Pfam" id="PF00488">
    <property type="entry name" value="MutS_V"/>
    <property type="match status" value="1"/>
</dbReference>
<evidence type="ECO:0000256" key="2">
    <source>
        <dbReference type="ARBA" id="ARBA00022741"/>
    </source>
</evidence>
<evidence type="ECO:0000256" key="3">
    <source>
        <dbReference type="ARBA" id="ARBA00022763"/>
    </source>
</evidence>
<evidence type="ECO:0000313" key="12">
    <source>
        <dbReference type="Proteomes" id="UP000075374"/>
    </source>
</evidence>
<dbReference type="InterPro" id="IPR007861">
    <property type="entry name" value="DNA_mismatch_repair_MutS_clamp"/>
</dbReference>
<keyword evidence="5 7" id="KW-0238">DNA-binding</keyword>
<dbReference type="NCBIfam" id="NF003810">
    <property type="entry name" value="PRK05399.1"/>
    <property type="match status" value="1"/>
</dbReference>
<dbReference type="InterPro" id="IPR016151">
    <property type="entry name" value="DNA_mismatch_repair_MutS_N"/>
</dbReference>
<dbReference type="FunFam" id="3.40.1170.10:FF:000001">
    <property type="entry name" value="DNA mismatch repair protein MutS"/>
    <property type="match status" value="1"/>
</dbReference>
<dbReference type="InterPro" id="IPR027417">
    <property type="entry name" value="P-loop_NTPase"/>
</dbReference>
<dbReference type="InterPro" id="IPR036678">
    <property type="entry name" value="MutS_con_dom_sf"/>
</dbReference>
<evidence type="ECO:0000259" key="10">
    <source>
        <dbReference type="PROSITE" id="PS00486"/>
    </source>
</evidence>
<proteinExistence type="inferred from homology"/>
<evidence type="ECO:0000256" key="6">
    <source>
        <dbReference type="ARBA" id="ARBA00023204"/>
    </source>
</evidence>
<keyword evidence="6 7" id="KW-0234">DNA repair</keyword>
<dbReference type="InterPro" id="IPR036187">
    <property type="entry name" value="DNA_mismatch_repair_MutS_sf"/>
</dbReference>
<dbReference type="SUPFAM" id="SSF48334">
    <property type="entry name" value="DNA repair protein MutS, domain III"/>
    <property type="match status" value="1"/>
</dbReference>
<evidence type="ECO:0000256" key="8">
    <source>
        <dbReference type="NCBIfam" id="TIGR01070"/>
    </source>
</evidence>
<comment type="function">
    <text evidence="7">This protein is involved in the repair of mismatches in DNA. It is possible that it carries out the mismatch recognition step. This protein has a weak ATPase activity.</text>
</comment>
<dbReference type="Gene3D" id="3.30.420.110">
    <property type="entry name" value="MutS, connector domain"/>
    <property type="match status" value="1"/>
</dbReference>
<dbReference type="Proteomes" id="UP000075374">
    <property type="component" value="Unassembled WGS sequence"/>
</dbReference>
<dbReference type="PANTHER" id="PTHR11361:SF34">
    <property type="entry name" value="DNA MISMATCH REPAIR PROTEIN MSH1, MITOCHONDRIAL"/>
    <property type="match status" value="1"/>
</dbReference>
<accession>A0A151AR24</accession>
<dbReference type="Pfam" id="PF01624">
    <property type="entry name" value="MutS_I"/>
    <property type="match status" value="1"/>
</dbReference>
<organism evidence="11 12">
    <name type="scientific">Clostridium colicanis DSM 13634</name>
    <dbReference type="NCBI Taxonomy" id="1121305"/>
    <lineage>
        <taxon>Bacteria</taxon>
        <taxon>Bacillati</taxon>
        <taxon>Bacillota</taxon>
        <taxon>Clostridia</taxon>
        <taxon>Eubacteriales</taxon>
        <taxon>Clostridiaceae</taxon>
        <taxon>Clostridium</taxon>
    </lineage>
</organism>
<reference evidence="11 12" key="1">
    <citation type="submission" date="2016-02" db="EMBL/GenBank/DDBJ databases">
        <title>Genome sequence of Clostridium colicanis DSM 13634.</title>
        <authorList>
            <person name="Poehlein A."/>
            <person name="Daniel R."/>
        </authorList>
    </citation>
    <scope>NUCLEOTIDE SEQUENCE [LARGE SCALE GENOMIC DNA]</scope>
    <source>
        <strain evidence="11 12">DSM 13634</strain>
    </source>
</reference>
<dbReference type="AlphaFoldDB" id="A0A151AR24"/>
<dbReference type="SUPFAM" id="SSF52540">
    <property type="entry name" value="P-loop containing nucleoside triphosphate hydrolases"/>
    <property type="match status" value="1"/>
</dbReference>
<dbReference type="GO" id="GO:0005829">
    <property type="term" value="C:cytosol"/>
    <property type="evidence" value="ECO:0007669"/>
    <property type="project" value="TreeGrafter"/>
</dbReference>
<dbReference type="RefSeq" id="WP_061857423.1">
    <property type="nucleotide sequence ID" value="NZ_LTBB01000002.1"/>
</dbReference>
<keyword evidence="4 7" id="KW-0067">ATP-binding</keyword>
<dbReference type="EMBL" id="LTBB01000002">
    <property type="protein sequence ID" value="KYH29857.1"/>
    <property type="molecule type" value="Genomic_DNA"/>
</dbReference>
<dbReference type="Gene3D" id="3.40.50.300">
    <property type="entry name" value="P-loop containing nucleotide triphosphate hydrolases"/>
    <property type="match status" value="1"/>
</dbReference>
<dbReference type="SMART" id="SM00534">
    <property type="entry name" value="MUTSac"/>
    <property type="match status" value="1"/>
</dbReference>
<keyword evidence="2 7" id="KW-0547">Nucleotide-binding</keyword>
<feature type="domain" description="DNA mismatch repair proteins mutS family" evidence="10">
    <location>
        <begin position="688"/>
        <end position="704"/>
    </location>
</feature>
<gene>
    <name evidence="7 11" type="primary">mutS</name>
    <name evidence="11" type="ORF">CLCOL_04950</name>
</gene>
<dbReference type="GO" id="GO:0030983">
    <property type="term" value="F:mismatched DNA binding"/>
    <property type="evidence" value="ECO:0007669"/>
    <property type="project" value="InterPro"/>
</dbReference>
<dbReference type="InterPro" id="IPR017261">
    <property type="entry name" value="DNA_mismatch_repair_MutS/MSH"/>
</dbReference>
<dbReference type="InterPro" id="IPR000432">
    <property type="entry name" value="DNA_mismatch_repair_MutS_C"/>
</dbReference>
<dbReference type="InterPro" id="IPR005748">
    <property type="entry name" value="DNA_mismatch_repair_MutS"/>
</dbReference>
<evidence type="ECO:0000256" key="5">
    <source>
        <dbReference type="ARBA" id="ARBA00023125"/>
    </source>
</evidence>
<dbReference type="GO" id="GO:0006298">
    <property type="term" value="P:mismatch repair"/>
    <property type="evidence" value="ECO:0007669"/>
    <property type="project" value="UniProtKB-UniRule"/>
</dbReference>
<dbReference type="PROSITE" id="PS00486">
    <property type="entry name" value="DNA_MISMATCH_REPAIR_2"/>
    <property type="match status" value="1"/>
</dbReference>
<dbReference type="GO" id="GO:0005524">
    <property type="term" value="F:ATP binding"/>
    <property type="evidence" value="ECO:0007669"/>
    <property type="project" value="UniProtKB-UniRule"/>
</dbReference>
<keyword evidence="3 7" id="KW-0227">DNA damage</keyword>
<comment type="similarity">
    <text evidence="1 7 9">Belongs to the DNA mismatch repair MutS family.</text>
</comment>
<dbReference type="PATRIC" id="fig|1121305.3.peg.500"/>
<dbReference type="NCBIfam" id="TIGR01070">
    <property type="entry name" value="mutS1"/>
    <property type="match status" value="1"/>
</dbReference>
<dbReference type="PIRSF" id="PIRSF037677">
    <property type="entry name" value="DNA_mis_repair_Msh6"/>
    <property type="match status" value="1"/>
</dbReference>
<dbReference type="InterPro" id="IPR007696">
    <property type="entry name" value="DNA_mismatch_repair_MutS_core"/>
</dbReference>
<dbReference type="InterPro" id="IPR007695">
    <property type="entry name" value="DNA_mismatch_repair_MutS-lik_N"/>
</dbReference>
<dbReference type="GO" id="GO:0140664">
    <property type="term" value="F:ATP-dependent DNA damage sensor activity"/>
    <property type="evidence" value="ECO:0007669"/>
    <property type="project" value="InterPro"/>
</dbReference>
<evidence type="ECO:0000256" key="9">
    <source>
        <dbReference type="RuleBase" id="RU003756"/>
    </source>
</evidence>
<dbReference type="Gene3D" id="3.40.1170.10">
    <property type="entry name" value="DNA repair protein MutS, domain I"/>
    <property type="match status" value="1"/>
</dbReference>
<dbReference type="FunFam" id="1.10.1420.10:FF:000007">
    <property type="entry name" value="DNA mismatch repair protein MutS"/>
    <property type="match status" value="1"/>
</dbReference>
<evidence type="ECO:0000313" key="11">
    <source>
        <dbReference type="EMBL" id="KYH29857.1"/>
    </source>
</evidence>
<sequence length="887" mass="101130">MALTPMMQQYLEIKEKNKDCILFFRLGDFYEMFFEDAEIAARELELVLTGRDCGLEKRAPMCGIPYHSANSYINRLINKGYKVAICEQLENPSEAKGIVKRDVIKIITPGTYSDSTFLEETKNNYIMSLYIENELVSMAFADISTGDFECTYSNYNVSIVLDEISKFMPSEIIITDSVEDNLINSINERFQLTLTIKSDEYFKTNSIENLKNQFPNFNPNNYENIVINVCNGLLSYIMETQKISLLHINNIEYYNLVDYLIMDINSRRNLELTETLTDKSKKGSLLWVIDKTVTAMGARLLRKWLEQPLINKEQIENRLDSVSEIMSNQNLYDELKSCLKDIYDIERLVGKISSKNVNAKELLTLKNSIQKLPYIKSVLSNSESFILKNIYNNLDCLEDVYTLLDSAILENPSLSLKEGGIIKNGYNKTIDELRSAKSHGKQWIASLEEQERNVTGIKSLKIGYNKVFGYYIEITKSNLNLVPENRYIRKQTLANCERYITPELKEVEDKILGAQDKLIELEYNIFVEIRETIEKHINRMKKSAKMISEIDCLCSLATVALENNYCRPEILEIGALHIEEGRHPVVEKMIPHNTFVANDTYIDNENQQLILITGPNMAGKSTYMRQVALINILAQIGSFVPAKKASIAICDKIFTRIGASDDLARGKSTFMVEMCEVANILNNATNKSLILLDEVGRGTSTYDGLSIAWSVIEYICTNNRLKSKTLFATHYHELISLEGRIKGVKNYSIAVKKLDNNIVFLRKITEGGADESYGIEVAKLAGIPEEVISRAKSILSNLERKENREKDYKNTNTDNSVLKEVSVSNFEEISVNNATDIKNNTKQVEFIDIEKDNLLKEIQSIDILNMTPMEGFNKLYKLITKAKSLLD</sequence>
<dbReference type="CDD" id="cd03284">
    <property type="entry name" value="ABC_MutS1"/>
    <property type="match status" value="1"/>
</dbReference>
<dbReference type="Gene3D" id="1.10.1420.10">
    <property type="match status" value="2"/>
</dbReference>
<evidence type="ECO:0000256" key="1">
    <source>
        <dbReference type="ARBA" id="ARBA00006271"/>
    </source>
</evidence>
<dbReference type="Pfam" id="PF05188">
    <property type="entry name" value="MutS_II"/>
    <property type="match status" value="1"/>
</dbReference>
<dbReference type="InterPro" id="IPR045076">
    <property type="entry name" value="MutS"/>
</dbReference>
<evidence type="ECO:0000256" key="7">
    <source>
        <dbReference type="HAMAP-Rule" id="MF_00096"/>
    </source>
</evidence>
<dbReference type="Pfam" id="PF05192">
    <property type="entry name" value="MutS_III"/>
    <property type="match status" value="1"/>
</dbReference>
<feature type="binding site" evidence="7">
    <location>
        <begin position="614"/>
        <end position="621"/>
    </location>
    <ligand>
        <name>ATP</name>
        <dbReference type="ChEBI" id="CHEBI:30616"/>
    </ligand>
</feature>
<dbReference type="InterPro" id="IPR007860">
    <property type="entry name" value="DNA_mmatch_repair_MutS_con_dom"/>
</dbReference>
<dbReference type="SMART" id="SM00533">
    <property type="entry name" value="MUTSd"/>
    <property type="match status" value="1"/>
</dbReference>
<dbReference type="GO" id="GO:0003684">
    <property type="term" value="F:damaged DNA binding"/>
    <property type="evidence" value="ECO:0007669"/>
    <property type="project" value="UniProtKB-UniRule"/>
</dbReference>
<evidence type="ECO:0000256" key="4">
    <source>
        <dbReference type="ARBA" id="ARBA00022840"/>
    </source>
</evidence>
<dbReference type="HAMAP" id="MF_00096">
    <property type="entry name" value="MutS"/>
    <property type="match status" value="1"/>
</dbReference>
<protein>
    <recommendedName>
        <fullName evidence="7 8">DNA mismatch repair protein MutS</fullName>
    </recommendedName>
</protein>
<comment type="caution">
    <text evidence="11">The sequence shown here is derived from an EMBL/GenBank/DDBJ whole genome shotgun (WGS) entry which is preliminary data.</text>
</comment>
<dbReference type="Pfam" id="PF05190">
    <property type="entry name" value="MutS_IV"/>
    <property type="match status" value="1"/>
</dbReference>
<dbReference type="PANTHER" id="PTHR11361">
    <property type="entry name" value="DNA MISMATCH REPAIR PROTEIN MUTS FAMILY MEMBER"/>
    <property type="match status" value="1"/>
</dbReference>
<dbReference type="FunFam" id="3.40.50.300:FF:001579">
    <property type="entry name" value="DNA mismatch repair protein MutS"/>
    <property type="match status" value="1"/>
</dbReference>